<dbReference type="InterPro" id="IPR036271">
    <property type="entry name" value="Tet_transcr_reg_TetR-rel_C_sf"/>
</dbReference>
<feature type="DNA-binding region" description="H-T-H motif" evidence="5">
    <location>
        <begin position="26"/>
        <end position="45"/>
    </location>
</feature>
<dbReference type="Proteomes" id="UP000231293">
    <property type="component" value="Unassembled WGS sequence"/>
</dbReference>
<dbReference type="InterPro" id="IPR023772">
    <property type="entry name" value="DNA-bd_HTH_TetR-type_CS"/>
</dbReference>
<evidence type="ECO:0000256" key="4">
    <source>
        <dbReference type="ARBA" id="ARBA00023163"/>
    </source>
</evidence>
<dbReference type="PANTHER" id="PTHR47506:SF1">
    <property type="entry name" value="HTH-TYPE TRANSCRIPTIONAL REGULATOR YJDC"/>
    <property type="match status" value="1"/>
</dbReference>
<dbReference type="AlphaFoldDB" id="A0A2N9WRY1"/>
<evidence type="ECO:0000256" key="2">
    <source>
        <dbReference type="ARBA" id="ARBA00023015"/>
    </source>
</evidence>
<name>A0A2N9WRY1_9NEIS</name>
<dbReference type="PROSITE" id="PS01081">
    <property type="entry name" value="HTH_TETR_1"/>
    <property type="match status" value="1"/>
</dbReference>
<keyword evidence="4" id="KW-0804">Transcription</keyword>
<dbReference type="InterPro" id="IPR009057">
    <property type="entry name" value="Homeodomain-like_sf"/>
</dbReference>
<evidence type="ECO:0000256" key="1">
    <source>
        <dbReference type="ARBA" id="ARBA00022491"/>
    </source>
</evidence>
<keyword evidence="3 5" id="KW-0238">DNA-binding</keyword>
<evidence type="ECO:0000256" key="5">
    <source>
        <dbReference type="PROSITE-ProRule" id="PRU00335"/>
    </source>
</evidence>
<dbReference type="FunFam" id="1.10.10.60:FF:000141">
    <property type="entry name" value="TetR family transcriptional regulator"/>
    <property type="match status" value="1"/>
</dbReference>
<organism evidence="7 8">
    <name type="scientific">Snodgrassella alvi</name>
    <dbReference type="NCBI Taxonomy" id="1196083"/>
    <lineage>
        <taxon>Bacteria</taxon>
        <taxon>Pseudomonadati</taxon>
        <taxon>Pseudomonadota</taxon>
        <taxon>Betaproteobacteria</taxon>
        <taxon>Neisseriales</taxon>
        <taxon>Neisseriaceae</taxon>
        <taxon>Snodgrassella</taxon>
    </lineage>
</organism>
<keyword evidence="1" id="KW-0678">Repressor</keyword>
<dbReference type="Gene3D" id="1.10.357.10">
    <property type="entry name" value="Tetracycline Repressor, domain 2"/>
    <property type="match status" value="1"/>
</dbReference>
<dbReference type="Pfam" id="PF00440">
    <property type="entry name" value="TetR_N"/>
    <property type="match status" value="1"/>
</dbReference>
<dbReference type="SUPFAM" id="SSF46689">
    <property type="entry name" value="Homeodomain-like"/>
    <property type="match status" value="1"/>
</dbReference>
<proteinExistence type="predicted"/>
<keyword evidence="2" id="KW-0805">Transcription regulation</keyword>
<protein>
    <recommendedName>
        <fullName evidence="6">HTH tetR-type domain-containing protein</fullName>
    </recommendedName>
</protein>
<dbReference type="GO" id="GO:0003677">
    <property type="term" value="F:DNA binding"/>
    <property type="evidence" value="ECO:0007669"/>
    <property type="project" value="UniProtKB-UniRule"/>
</dbReference>
<reference evidence="7 8" key="1">
    <citation type="journal article" date="2017" name="MBio">
        <title>Type VI secretion-mediated competition in the bee gut microbiome.</title>
        <authorList>
            <person name="Steele M.I."/>
            <person name="Kwong W.K."/>
            <person name="Powell J.E."/>
            <person name="Whiteley M."/>
            <person name="Moran N.A."/>
        </authorList>
    </citation>
    <scope>NUCLEOTIDE SEQUENCE [LARGE SCALE GENOMIC DNA]</scope>
    <source>
        <strain evidence="7 8">App2-2</strain>
    </source>
</reference>
<sequence length="188" mass="21287">MKSEIIDKILAAAESLFNEFGYCAVSLELVAERAGVSKRTLYKYFGDKNGLVSKVLLRRNAFFKKSLTDVIAVFSEKKDKINALISWHIRWFNDDDYRGCMFVRAQAEYGNRSEEICSIVREHKQWMQASIAQWLGGTAACEQAACLIMLILEGMIAYASVFGVEGHDFEREKIYIYDIVDAIGNANA</sequence>
<dbReference type="PROSITE" id="PS50977">
    <property type="entry name" value="HTH_TETR_2"/>
    <property type="match status" value="1"/>
</dbReference>
<dbReference type="PANTHER" id="PTHR47506">
    <property type="entry name" value="TRANSCRIPTIONAL REGULATORY PROTEIN"/>
    <property type="match status" value="1"/>
</dbReference>
<evidence type="ECO:0000259" key="6">
    <source>
        <dbReference type="PROSITE" id="PS50977"/>
    </source>
</evidence>
<dbReference type="InterPro" id="IPR001647">
    <property type="entry name" value="HTH_TetR"/>
</dbReference>
<evidence type="ECO:0000313" key="8">
    <source>
        <dbReference type="Proteomes" id="UP000231293"/>
    </source>
</evidence>
<dbReference type="PRINTS" id="PR00455">
    <property type="entry name" value="HTHTETR"/>
</dbReference>
<evidence type="ECO:0000256" key="3">
    <source>
        <dbReference type="ARBA" id="ARBA00023125"/>
    </source>
</evidence>
<feature type="domain" description="HTH tetR-type" evidence="6">
    <location>
        <begin position="3"/>
        <end position="63"/>
    </location>
</feature>
<evidence type="ECO:0000313" key="7">
    <source>
        <dbReference type="EMBL" id="PIT13045.1"/>
    </source>
</evidence>
<comment type="caution">
    <text evidence="7">The sequence shown here is derived from an EMBL/GenBank/DDBJ whole genome shotgun (WGS) entry which is preliminary data.</text>
</comment>
<dbReference type="EMBL" id="MDVB01000110">
    <property type="protein sequence ID" value="PIT13045.1"/>
    <property type="molecule type" value="Genomic_DNA"/>
</dbReference>
<dbReference type="SUPFAM" id="SSF48498">
    <property type="entry name" value="Tetracyclin repressor-like, C-terminal domain"/>
    <property type="match status" value="1"/>
</dbReference>
<gene>
    <name evidence="7" type="ORF">BGI32_11850</name>
</gene>
<dbReference type="RefSeq" id="WP_100114094.1">
    <property type="nucleotide sequence ID" value="NZ_MDVB01000110.1"/>
</dbReference>
<accession>A0A2N9WRY1</accession>